<keyword evidence="4" id="KW-1185">Reference proteome</keyword>
<name>A0A7H2BJU2_9MICC</name>
<accession>A0A7H2BJU2</accession>
<proteinExistence type="predicted"/>
<evidence type="ECO:0000256" key="2">
    <source>
        <dbReference type="SAM" id="Phobius"/>
    </source>
</evidence>
<protein>
    <submittedName>
        <fullName evidence="3">Uncharacterized protein</fullName>
    </submittedName>
</protein>
<feature type="compositionally biased region" description="Basic residues" evidence="1">
    <location>
        <begin position="121"/>
        <end position="130"/>
    </location>
</feature>
<evidence type="ECO:0000313" key="3">
    <source>
        <dbReference type="EMBL" id="QNV39938.1"/>
    </source>
</evidence>
<feature type="transmembrane region" description="Helical" evidence="2">
    <location>
        <begin position="7"/>
        <end position="27"/>
    </location>
</feature>
<sequence length="130" mass="14161">MNTKDLSPAFITSLVAIFVAALMIGATSTVLTVLGWLILLIALGLNVFASMVSIQRAKGGPLPAMITEQHRPVASRRASQEFEEETVEEYAYEPEEDTEAQPVVSSVAASSAAESEEKIFRNRAPRPRNR</sequence>
<dbReference type="Proteomes" id="UP000516421">
    <property type="component" value="Chromosome"/>
</dbReference>
<dbReference type="KEGG" id="rama:IDM48_00285"/>
<evidence type="ECO:0000313" key="4">
    <source>
        <dbReference type="Proteomes" id="UP000516421"/>
    </source>
</evidence>
<keyword evidence="2" id="KW-1133">Transmembrane helix</keyword>
<evidence type="ECO:0000256" key="1">
    <source>
        <dbReference type="SAM" id="MobiDB-lite"/>
    </source>
</evidence>
<feature type="transmembrane region" description="Helical" evidence="2">
    <location>
        <begin position="33"/>
        <end position="54"/>
    </location>
</feature>
<dbReference type="RefSeq" id="WP_145175918.1">
    <property type="nucleotide sequence ID" value="NZ_CP061538.1"/>
</dbReference>
<keyword evidence="2" id="KW-0812">Transmembrane</keyword>
<dbReference type="AlphaFoldDB" id="A0A7H2BJU2"/>
<dbReference type="EMBL" id="CP061538">
    <property type="protein sequence ID" value="QNV39938.1"/>
    <property type="molecule type" value="Genomic_DNA"/>
</dbReference>
<gene>
    <name evidence="3" type="ORF">IDM48_00285</name>
</gene>
<organism evidence="3 4">
    <name type="scientific">Rothia amarae</name>
    <dbReference type="NCBI Taxonomy" id="169480"/>
    <lineage>
        <taxon>Bacteria</taxon>
        <taxon>Bacillati</taxon>
        <taxon>Actinomycetota</taxon>
        <taxon>Actinomycetes</taxon>
        <taxon>Micrococcales</taxon>
        <taxon>Micrococcaceae</taxon>
        <taxon>Rothia</taxon>
    </lineage>
</organism>
<feature type="region of interest" description="Disordered" evidence="1">
    <location>
        <begin position="91"/>
        <end position="130"/>
    </location>
</feature>
<feature type="compositionally biased region" description="Low complexity" evidence="1">
    <location>
        <begin position="103"/>
        <end position="113"/>
    </location>
</feature>
<keyword evidence="2" id="KW-0472">Membrane</keyword>
<reference evidence="3 4" key="1">
    <citation type="submission" date="2020-09" db="EMBL/GenBank/DDBJ databases">
        <title>Investigation of environmental microbe.</title>
        <authorList>
            <person name="Ou Y."/>
            <person name="Kang Q."/>
        </authorList>
    </citation>
    <scope>NUCLEOTIDE SEQUENCE [LARGE SCALE GENOMIC DNA]</scope>
    <source>
        <strain evidence="3 4">KJZ-9</strain>
    </source>
</reference>